<keyword evidence="3" id="KW-1185">Reference proteome</keyword>
<dbReference type="RefSeq" id="WP_204543766.1">
    <property type="nucleotide sequence ID" value="NZ_JAFBFI010000010.1"/>
</dbReference>
<proteinExistence type="predicted"/>
<dbReference type="Pfam" id="PF07238">
    <property type="entry name" value="PilZ"/>
    <property type="match status" value="1"/>
</dbReference>
<evidence type="ECO:0000313" key="2">
    <source>
        <dbReference type="EMBL" id="MBM7693157.1"/>
    </source>
</evidence>
<dbReference type="Gene3D" id="2.40.10.220">
    <property type="entry name" value="predicted glycosyltransferase like domains"/>
    <property type="match status" value="1"/>
</dbReference>
<dbReference type="EMBL" id="JAFBFI010000010">
    <property type="protein sequence ID" value="MBM7693157.1"/>
    <property type="molecule type" value="Genomic_DNA"/>
</dbReference>
<name>A0ABS2QJ32_9BACI</name>
<evidence type="ECO:0000313" key="3">
    <source>
        <dbReference type="Proteomes" id="UP000823486"/>
    </source>
</evidence>
<feature type="domain" description="PilZ" evidence="1">
    <location>
        <begin position="39"/>
        <end position="96"/>
    </location>
</feature>
<sequence length="123" mass="13902">MQYKRAEPFRFALQTPLAGFFTISSLNGIGGKSKKGEIEVLDISPNGLRFKSGLELPVDENIELIVSFKLNQTMLSLPGTLVWSKVYFGKWLYGFSVSGTSVFKDEIKQVIIKELKQFIKNQH</sequence>
<evidence type="ECO:0000259" key="1">
    <source>
        <dbReference type="Pfam" id="PF07238"/>
    </source>
</evidence>
<dbReference type="Proteomes" id="UP000823486">
    <property type="component" value="Unassembled WGS sequence"/>
</dbReference>
<accession>A0ABS2QJ32</accession>
<organism evidence="2 3">
    <name type="scientific">Peribacillus deserti</name>
    <dbReference type="NCBI Taxonomy" id="673318"/>
    <lineage>
        <taxon>Bacteria</taxon>
        <taxon>Bacillati</taxon>
        <taxon>Bacillota</taxon>
        <taxon>Bacilli</taxon>
        <taxon>Bacillales</taxon>
        <taxon>Bacillaceae</taxon>
        <taxon>Peribacillus</taxon>
    </lineage>
</organism>
<protein>
    <recommendedName>
        <fullName evidence="1">PilZ domain-containing protein</fullName>
    </recommendedName>
</protein>
<dbReference type="InterPro" id="IPR009875">
    <property type="entry name" value="PilZ_domain"/>
</dbReference>
<reference evidence="2 3" key="1">
    <citation type="submission" date="2021-01" db="EMBL/GenBank/DDBJ databases">
        <title>Genomic Encyclopedia of Type Strains, Phase IV (KMG-IV): sequencing the most valuable type-strain genomes for metagenomic binning, comparative biology and taxonomic classification.</title>
        <authorList>
            <person name="Goeker M."/>
        </authorList>
    </citation>
    <scope>NUCLEOTIDE SEQUENCE [LARGE SCALE GENOMIC DNA]</scope>
    <source>
        <strain evidence="2 3">DSM 105482</strain>
    </source>
</reference>
<comment type="caution">
    <text evidence="2">The sequence shown here is derived from an EMBL/GenBank/DDBJ whole genome shotgun (WGS) entry which is preliminary data.</text>
</comment>
<gene>
    <name evidence="2" type="ORF">JOC77_002596</name>
</gene>